<organism evidence="7 8">
    <name type="scientific">Pocillopora damicornis</name>
    <name type="common">Cauliflower coral</name>
    <name type="synonym">Millepora damicornis</name>
    <dbReference type="NCBI Taxonomy" id="46731"/>
    <lineage>
        <taxon>Eukaryota</taxon>
        <taxon>Metazoa</taxon>
        <taxon>Cnidaria</taxon>
        <taxon>Anthozoa</taxon>
        <taxon>Hexacorallia</taxon>
        <taxon>Scleractinia</taxon>
        <taxon>Astrocoeniina</taxon>
        <taxon>Pocilloporidae</taxon>
        <taxon>Pocillopora</taxon>
    </lineage>
</organism>
<dbReference type="PANTHER" id="PTHR13501">
    <property type="entry name" value="CHLOROPLAST 50S RIBOSOMAL PROTEIN L22-RELATED"/>
    <property type="match status" value="1"/>
</dbReference>
<gene>
    <name evidence="7" type="ORF">pdam_00004284</name>
</gene>
<dbReference type="EMBL" id="RCHS01004089">
    <property type="protein sequence ID" value="RMX37693.1"/>
    <property type="molecule type" value="Genomic_DNA"/>
</dbReference>
<keyword evidence="2 6" id="KW-0689">Ribosomal protein</keyword>
<evidence type="ECO:0000256" key="5">
    <source>
        <dbReference type="ARBA" id="ARBA00035506"/>
    </source>
</evidence>
<evidence type="ECO:0000256" key="4">
    <source>
        <dbReference type="ARBA" id="ARBA00035286"/>
    </source>
</evidence>
<keyword evidence="8" id="KW-1185">Reference proteome</keyword>
<dbReference type="OrthoDB" id="416470at2759"/>
<protein>
    <recommendedName>
        <fullName evidence="4">Large ribosomal subunit protein uL22m</fullName>
    </recommendedName>
    <alternativeName>
        <fullName evidence="5">39S ribosomal protein L22, mitochondrial</fullName>
    </alternativeName>
</protein>
<dbReference type="SUPFAM" id="SSF54843">
    <property type="entry name" value="Ribosomal protein L22"/>
    <property type="match status" value="1"/>
</dbReference>
<dbReference type="Gene3D" id="3.90.470.10">
    <property type="entry name" value="Ribosomal protein L22/L17"/>
    <property type="match status" value="1"/>
</dbReference>
<sequence>MAASKVEGLLRVVQFQLKSICFYEKFNILLNIFSLYLRNLSLRPVLCSKLHTCALRPATFSITRALWGKTLAEIEEEKGIPEPPRETIHHVRREIKGSPTKFNAVAKQIRGLQIEEAIKQMTFSPKRPAEIIKQVILEAQGKAQKEHDVEDKTHLWVAQSYASKGHYIKRMRYHAMGRFGIRHIKYCNYFVVLKEGTARPRNKKRRRRHMSELELVQRHPRHIRNSLSWW</sequence>
<evidence type="ECO:0000256" key="2">
    <source>
        <dbReference type="ARBA" id="ARBA00022980"/>
    </source>
</evidence>
<dbReference type="PANTHER" id="PTHR13501:SF8">
    <property type="entry name" value="LARGE RIBOSOMAL SUBUNIT PROTEIN UL22M"/>
    <property type="match status" value="1"/>
</dbReference>
<evidence type="ECO:0000313" key="7">
    <source>
        <dbReference type="EMBL" id="RMX37693.1"/>
    </source>
</evidence>
<keyword evidence="3 6" id="KW-0687">Ribonucleoprotein</keyword>
<evidence type="ECO:0000256" key="1">
    <source>
        <dbReference type="ARBA" id="ARBA00009451"/>
    </source>
</evidence>
<name>A0A3M6T8M9_POCDA</name>
<comment type="caution">
    <text evidence="7">The sequence shown here is derived from an EMBL/GenBank/DDBJ whole genome shotgun (WGS) entry which is preliminary data.</text>
</comment>
<dbReference type="InterPro" id="IPR047867">
    <property type="entry name" value="Ribosomal_uL22_bac/org-type"/>
</dbReference>
<dbReference type="Proteomes" id="UP000275408">
    <property type="component" value="Unassembled WGS sequence"/>
</dbReference>
<dbReference type="GO" id="GO:0006412">
    <property type="term" value="P:translation"/>
    <property type="evidence" value="ECO:0007669"/>
    <property type="project" value="InterPro"/>
</dbReference>
<dbReference type="Pfam" id="PF00237">
    <property type="entry name" value="Ribosomal_L22"/>
    <property type="match status" value="1"/>
</dbReference>
<evidence type="ECO:0000313" key="8">
    <source>
        <dbReference type="Proteomes" id="UP000275408"/>
    </source>
</evidence>
<accession>A0A3M6T8M9</accession>
<dbReference type="InterPro" id="IPR001063">
    <property type="entry name" value="Ribosomal_uL22"/>
</dbReference>
<dbReference type="AlphaFoldDB" id="A0A3M6T8M9"/>
<dbReference type="GO" id="GO:0005762">
    <property type="term" value="C:mitochondrial large ribosomal subunit"/>
    <property type="evidence" value="ECO:0007669"/>
    <property type="project" value="TreeGrafter"/>
</dbReference>
<comment type="similarity">
    <text evidence="1 6">Belongs to the universal ribosomal protein uL22 family.</text>
</comment>
<dbReference type="InterPro" id="IPR036394">
    <property type="entry name" value="Ribosomal_uL22_sf"/>
</dbReference>
<evidence type="ECO:0000256" key="3">
    <source>
        <dbReference type="ARBA" id="ARBA00023274"/>
    </source>
</evidence>
<reference evidence="7 8" key="1">
    <citation type="journal article" date="2018" name="Sci. Rep.">
        <title>Comparative analysis of the Pocillopora damicornis genome highlights role of immune system in coral evolution.</title>
        <authorList>
            <person name="Cunning R."/>
            <person name="Bay R.A."/>
            <person name="Gillette P."/>
            <person name="Baker A.C."/>
            <person name="Traylor-Knowles N."/>
        </authorList>
    </citation>
    <scope>NUCLEOTIDE SEQUENCE [LARGE SCALE GENOMIC DNA]</scope>
    <source>
        <strain evidence="7">RSMAS</strain>
        <tissue evidence="7">Whole animal</tissue>
    </source>
</reference>
<dbReference type="STRING" id="46731.A0A3M6T8M9"/>
<proteinExistence type="inferred from homology"/>
<dbReference type="GO" id="GO:0003735">
    <property type="term" value="F:structural constituent of ribosome"/>
    <property type="evidence" value="ECO:0007669"/>
    <property type="project" value="InterPro"/>
</dbReference>
<evidence type="ECO:0000256" key="6">
    <source>
        <dbReference type="RuleBase" id="RU004005"/>
    </source>
</evidence>